<dbReference type="PANTHER" id="PTHR42776">
    <property type="entry name" value="SERINE PEPTIDASE S9 FAMILY MEMBER"/>
    <property type="match status" value="1"/>
</dbReference>
<comment type="caution">
    <text evidence="7">The sequence shown here is derived from an EMBL/GenBank/DDBJ whole genome shotgun (WGS) entry which is preliminary data.</text>
</comment>
<feature type="chain" id="PRO_5045513242" evidence="4">
    <location>
        <begin position="19"/>
        <end position="646"/>
    </location>
</feature>
<name>A0ABQ5YDM7_9NEIS</name>
<reference evidence="8" key="1">
    <citation type="journal article" date="2019" name="Int. J. Syst. Evol. Microbiol.">
        <title>The Global Catalogue of Microorganisms (GCM) 10K type strain sequencing project: providing services to taxonomists for standard genome sequencing and annotation.</title>
        <authorList>
            <consortium name="The Broad Institute Genomics Platform"/>
            <consortium name="The Broad Institute Genome Sequencing Center for Infectious Disease"/>
            <person name="Wu L."/>
            <person name="Ma J."/>
        </authorList>
    </citation>
    <scope>NUCLEOTIDE SEQUENCE [LARGE SCALE GENOMIC DNA]</scope>
    <source>
        <strain evidence="8">NBRC 110044</strain>
    </source>
</reference>
<evidence type="ECO:0000256" key="3">
    <source>
        <dbReference type="ARBA" id="ARBA00022825"/>
    </source>
</evidence>
<evidence type="ECO:0000256" key="2">
    <source>
        <dbReference type="ARBA" id="ARBA00022801"/>
    </source>
</evidence>
<keyword evidence="1" id="KW-0645">Protease</keyword>
<dbReference type="InterPro" id="IPR029058">
    <property type="entry name" value="AB_hydrolase_fold"/>
</dbReference>
<keyword evidence="8" id="KW-1185">Reference proteome</keyword>
<dbReference type="InterPro" id="IPR001375">
    <property type="entry name" value="Peptidase_S9_cat"/>
</dbReference>
<dbReference type="PANTHER" id="PTHR42776:SF27">
    <property type="entry name" value="DIPEPTIDYL PEPTIDASE FAMILY MEMBER 6"/>
    <property type="match status" value="1"/>
</dbReference>
<dbReference type="InterPro" id="IPR023302">
    <property type="entry name" value="Pept_S9A_N"/>
</dbReference>
<dbReference type="InterPro" id="IPR002470">
    <property type="entry name" value="Peptidase_S9A"/>
</dbReference>
<keyword evidence="4" id="KW-0732">Signal</keyword>
<dbReference type="Pfam" id="PF02897">
    <property type="entry name" value="Peptidase_S9_N"/>
    <property type="match status" value="1"/>
</dbReference>
<keyword evidence="3" id="KW-0720">Serine protease</keyword>
<feature type="domain" description="Peptidase S9A N-terminal" evidence="6">
    <location>
        <begin position="110"/>
        <end position="373"/>
    </location>
</feature>
<dbReference type="Gene3D" id="3.40.50.1820">
    <property type="entry name" value="alpha/beta hydrolase"/>
    <property type="match status" value="1"/>
</dbReference>
<protein>
    <submittedName>
        <fullName evidence="7">Peptidase S9</fullName>
    </submittedName>
</protein>
<evidence type="ECO:0000256" key="4">
    <source>
        <dbReference type="SAM" id="SignalP"/>
    </source>
</evidence>
<dbReference type="EMBL" id="BSOG01000002">
    <property type="protein sequence ID" value="GLR13067.1"/>
    <property type="molecule type" value="Genomic_DNA"/>
</dbReference>
<organism evidence="7 8">
    <name type="scientific">Chitinimonas prasina</name>
    <dbReference type="NCBI Taxonomy" id="1434937"/>
    <lineage>
        <taxon>Bacteria</taxon>
        <taxon>Pseudomonadati</taxon>
        <taxon>Pseudomonadota</taxon>
        <taxon>Betaproteobacteria</taxon>
        <taxon>Neisseriales</taxon>
        <taxon>Chitinibacteraceae</taxon>
        <taxon>Chitinimonas</taxon>
    </lineage>
</organism>
<evidence type="ECO:0000313" key="8">
    <source>
        <dbReference type="Proteomes" id="UP001156706"/>
    </source>
</evidence>
<evidence type="ECO:0000259" key="6">
    <source>
        <dbReference type="Pfam" id="PF02897"/>
    </source>
</evidence>
<dbReference type="SUPFAM" id="SSF50993">
    <property type="entry name" value="Peptidase/esterase 'gauge' domain"/>
    <property type="match status" value="1"/>
</dbReference>
<dbReference type="SUPFAM" id="SSF53474">
    <property type="entry name" value="alpha/beta-Hydrolases"/>
    <property type="match status" value="1"/>
</dbReference>
<dbReference type="InterPro" id="IPR011042">
    <property type="entry name" value="6-blade_b-propeller_TolB-like"/>
</dbReference>
<gene>
    <name evidence="7" type="ORF">GCM10007907_18570</name>
</gene>
<dbReference type="Proteomes" id="UP001156706">
    <property type="component" value="Unassembled WGS sequence"/>
</dbReference>
<dbReference type="Gene3D" id="2.120.10.30">
    <property type="entry name" value="TolB, C-terminal domain"/>
    <property type="match status" value="1"/>
</dbReference>
<sequence length="646" mass="70897">MKHALLAALIAAGFAAQAAENTTYKGLGADSVSADTLEKFRAKPLDSDLSRKVQGVLDLRAPGAGLLSPDAKSLYFGWRVTGVAQVWRIDGPQAFPVQMTGGEDATSIADITPDGKWLVLSRDRKGEENPGLYLQPARGGELQVIQHIPGVQTFFELISDDGRYIYFRSNDESRDSYTVYRYDLQGKKKERLFGEKGYWSIIDHKPDGTLLAGKALSNVATEVWEWNPKDGKLKPIIGQAEKEEYDVRYGARDGELLVQTNKFGEFRRLYKWVAGKFEAISPELKWDVAGFGLDKPKSRLFYSINEGGYTKTFALDAKTLKPIKLPEFQGADHVTVSGGTRDGSKIIVSVETATAPRTSYVLDWNNGKLTQWVLPSSPETDTSKFAVATLETYPTRDGAQIPMFVRRPAQCNPAPCPVVVHFHGGPEAQSDSGFSPYAQLFVDAGFIYVEPNVRGSDGYGKTWLNMDNGAKRLKVVTDIEDAAIYMKKAWSKNGIAPKIGVMGGSYGGYSSMAAMTMFSGSYDAGVSTVGISNLLTFLENTAPYRRALRVAEYGDPVADREALIKLSPITHIDKLKDPLLIIQGASDPRVPVGEAVQMYEAAQKKGVPSDLILFADEGHGAQKRENQVASIGHTLKFFERYLKPAK</sequence>
<evidence type="ECO:0000259" key="5">
    <source>
        <dbReference type="Pfam" id="PF00326"/>
    </source>
</evidence>
<dbReference type="Pfam" id="PF00326">
    <property type="entry name" value="Peptidase_S9"/>
    <property type="match status" value="1"/>
</dbReference>
<dbReference type="PRINTS" id="PR00862">
    <property type="entry name" value="PROLIGOPTASE"/>
</dbReference>
<evidence type="ECO:0000256" key="1">
    <source>
        <dbReference type="ARBA" id="ARBA00022670"/>
    </source>
</evidence>
<keyword evidence="2" id="KW-0378">Hydrolase</keyword>
<dbReference type="RefSeq" id="WP_284196181.1">
    <property type="nucleotide sequence ID" value="NZ_BSOG01000002.1"/>
</dbReference>
<feature type="domain" description="Peptidase S9 prolyl oligopeptidase catalytic" evidence="5">
    <location>
        <begin position="434"/>
        <end position="643"/>
    </location>
</feature>
<accession>A0ABQ5YDM7</accession>
<evidence type="ECO:0000313" key="7">
    <source>
        <dbReference type="EMBL" id="GLR13067.1"/>
    </source>
</evidence>
<feature type="signal peptide" evidence="4">
    <location>
        <begin position="1"/>
        <end position="18"/>
    </location>
</feature>
<proteinExistence type="predicted"/>